<feature type="signal peptide" evidence="1">
    <location>
        <begin position="1"/>
        <end position="20"/>
    </location>
</feature>
<dbReference type="OrthoDB" id="27214at2759"/>
<dbReference type="SUPFAM" id="SSF52096">
    <property type="entry name" value="ClpP/crotonase"/>
    <property type="match status" value="1"/>
</dbReference>
<accession>A0A8K0UTM3</accession>
<dbReference type="InterPro" id="IPR029045">
    <property type="entry name" value="ClpP/crotonase-like_dom_sf"/>
</dbReference>
<dbReference type="Proteomes" id="UP000813824">
    <property type="component" value="Unassembled WGS sequence"/>
</dbReference>
<organism evidence="2 3">
    <name type="scientific">Cristinia sonorae</name>
    <dbReference type="NCBI Taxonomy" id="1940300"/>
    <lineage>
        <taxon>Eukaryota</taxon>
        <taxon>Fungi</taxon>
        <taxon>Dikarya</taxon>
        <taxon>Basidiomycota</taxon>
        <taxon>Agaricomycotina</taxon>
        <taxon>Agaricomycetes</taxon>
        <taxon>Agaricomycetidae</taxon>
        <taxon>Agaricales</taxon>
        <taxon>Pleurotineae</taxon>
        <taxon>Stephanosporaceae</taxon>
        <taxon>Cristinia</taxon>
    </lineage>
</organism>
<protein>
    <recommendedName>
        <fullName evidence="4">Tail specific protease domain-containing protein</fullName>
    </recommendedName>
</protein>
<evidence type="ECO:0000256" key="1">
    <source>
        <dbReference type="SAM" id="SignalP"/>
    </source>
</evidence>
<evidence type="ECO:0000313" key="2">
    <source>
        <dbReference type="EMBL" id="KAH8102308.1"/>
    </source>
</evidence>
<dbReference type="InterPro" id="IPR052766">
    <property type="entry name" value="S41A_metabolite_peptidase"/>
</dbReference>
<dbReference type="EMBL" id="JAEVFJ010000010">
    <property type="protein sequence ID" value="KAH8102308.1"/>
    <property type="molecule type" value="Genomic_DNA"/>
</dbReference>
<dbReference type="AlphaFoldDB" id="A0A8K0UTM3"/>
<dbReference type="PANTHER" id="PTHR37049:SF4">
    <property type="entry name" value="RHODANESE DOMAIN-CONTAINING PROTEIN"/>
    <property type="match status" value="1"/>
</dbReference>
<reference evidence="2" key="1">
    <citation type="journal article" date="2021" name="New Phytol.">
        <title>Evolutionary innovations through gain and loss of genes in the ectomycorrhizal Boletales.</title>
        <authorList>
            <person name="Wu G."/>
            <person name="Miyauchi S."/>
            <person name="Morin E."/>
            <person name="Kuo A."/>
            <person name="Drula E."/>
            <person name="Varga T."/>
            <person name="Kohler A."/>
            <person name="Feng B."/>
            <person name="Cao Y."/>
            <person name="Lipzen A."/>
            <person name="Daum C."/>
            <person name="Hundley H."/>
            <person name="Pangilinan J."/>
            <person name="Johnson J."/>
            <person name="Barry K."/>
            <person name="LaButti K."/>
            <person name="Ng V."/>
            <person name="Ahrendt S."/>
            <person name="Min B."/>
            <person name="Choi I.G."/>
            <person name="Park H."/>
            <person name="Plett J.M."/>
            <person name="Magnuson J."/>
            <person name="Spatafora J.W."/>
            <person name="Nagy L.G."/>
            <person name="Henrissat B."/>
            <person name="Grigoriev I.V."/>
            <person name="Yang Z.L."/>
            <person name="Xu J."/>
            <person name="Martin F.M."/>
        </authorList>
    </citation>
    <scope>NUCLEOTIDE SEQUENCE</scope>
    <source>
        <strain evidence="2">KKN 215</strain>
    </source>
</reference>
<evidence type="ECO:0008006" key="4">
    <source>
        <dbReference type="Google" id="ProtNLM"/>
    </source>
</evidence>
<proteinExistence type="predicted"/>
<feature type="chain" id="PRO_5035419899" description="Tail specific protease domain-containing protein" evidence="1">
    <location>
        <begin position="21"/>
        <end position="708"/>
    </location>
</feature>
<evidence type="ECO:0000313" key="3">
    <source>
        <dbReference type="Proteomes" id="UP000813824"/>
    </source>
</evidence>
<dbReference type="Gene3D" id="3.90.226.10">
    <property type="entry name" value="2-enoyl-CoA Hydratase, Chain A, domain 1"/>
    <property type="match status" value="1"/>
</dbReference>
<comment type="caution">
    <text evidence="2">The sequence shown here is derived from an EMBL/GenBank/DDBJ whole genome shotgun (WGS) entry which is preliminary data.</text>
</comment>
<gene>
    <name evidence="2" type="ORF">BXZ70DRAFT_68187</name>
</gene>
<sequence length="708" mass="78284">MLFKTAVVASVLYSTLYVSGATVGVRQTDPEAEHWPPHQPERDFCAPLAWQKWVSPKEARACLTSVSVGPINKIRDNIVEVVSKTLSEFHTTLAYEKRTSSPYDVHVDLDEEFARIKRTRYDSEWDLHLDLSKTVKKLKNGHAVYINNCYDSVWQSFLPTPLVLLTDNHGKQNIHIAPEAYSVVLNAFPDQVDFWQNALPGKLKGKLSSLSGAKVLKIDGRDPWDAVEASADVTGSYAARAPRQNGFFGSYTQGENGFSYVFGNFAQTPLPKTDSVTLTIQRTDSNKEETVTIPYRARHVSDVWYWSDKASYISYRCEAQPGTNGFDIINASPSVAAVNETTPSISTFHQQPSIRAEDRKAHALSVLVDNDIRIEVPFEVKDEAGVAKALDLGPVPIGRGGPAEFYLLNDGKTGVLSLGSFSSSRMSFADYSGVLLIGLQILQSSGATQLIIDVTNNGGGFICMAQWLYRIIAGPKTETNRAGTWPTVFRAGDLAQAIVKTVSRDGYDPGADLFYNPQRWAYSNTTTFAPNFDYLARTEKRTINGDKVEFGSQKIWDTCFDWQVEPPAQRLFDPKKVAIVTNGRCASSCASFAIPLAKREGAKTVVVGGKKGIQQQYAGIVGGQVLDYFEIDIEVKSTGLKNHKLAPPDFLVNGFQSISWRLASGAVNEKEPEEFQNHAAEYNIPLTLANVNNPYAIWDEVAKTVFRR</sequence>
<name>A0A8K0UTM3_9AGAR</name>
<dbReference type="PANTHER" id="PTHR37049">
    <property type="entry name" value="PEPTIDASE S41 FAMILY PROTEIN"/>
    <property type="match status" value="1"/>
</dbReference>
<keyword evidence="3" id="KW-1185">Reference proteome</keyword>
<keyword evidence="1" id="KW-0732">Signal</keyword>